<dbReference type="InterPro" id="IPR006143">
    <property type="entry name" value="RND_pump_MFP"/>
</dbReference>
<dbReference type="InterPro" id="IPR058625">
    <property type="entry name" value="MdtA-like_BSH"/>
</dbReference>
<dbReference type="Pfam" id="PF25917">
    <property type="entry name" value="BSH_RND"/>
    <property type="match status" value="1"/>
</dbReference>
<dbReference type="PANTHER" id="PTHR30469:SF12">
    <property type="entry name" value="MULTIDRUG RESISTANCE PROTEIN MDTA"/>
    <property type="match status" value="1"/>
</dbReference>
<proteinExistence type="inferred from homology"/>
<dbReference type="Gene3D" id="1.10.287.470">
    <property type="entry name" value="Helix hairpin bin"/>
    <property type="match status" value="1"/>
</dbReference>
<evidence type="ECO:0000313" key="7">
    <source>
        <dbReference type="Proteomes" id="UP000605253"/>
    </source>
</evidence>
<dbReference type="AlphaFoldDB" id="A0A917CJ96"/>
<comment type="caution">
    <text evidence="6">The sequence shown here is derived from an EMBL/GenBank/DDBJ whole genome shotgun (WGS) entry which is preliminary data.</text>
</comment>
<dbReference type="PANTHER" id="PTHR30469">
    <property type="entry name" value="MULTIDRUG RESISTANCE PROTEIN MDTA"/>
    <property type="match status" value="1"/>
</dbReference>
<reference evidence="6" key="1">
    <citation type="journal article" date="2014" name="Int. J. Syst. Evol. Microbiol.">
        <title>Complete genome sequence of Corynebacterium casei LMG S-19264T (=DSM 44701T), isolated from a smear-ripened cheese.</title>
        <authorList>
            <consortium name="US DOE Joint Genome Institute (JGI-PGF)"/>
            <person name="Walter F."/>
            <person name="Albersmeier A."/>
            <person name="Kalinowski J."/>
            <person name="Ruckert C."/>
        </authorList>
    </citation>
    <scope>NUCLEOTIDE SEQUENCE</scope>
    <source>
        <strain evidence="6">CGMCC 1.12181</strain>
    </source>
</reference>
<dbReference type="GO" id="GO:1990281">
    <property type="term" value="C:efflux pump complex"/>
    <property type="evidence" value="ECO:0007669"/>
    <property type="project" value="TreeGrafter"/>
</dbReference>
<accession>A0A917CJ96</accession>
<keyword evidence="4" id="KW-0812">Transmembrane</keyword>
<gene>
    <name evidence="6" type="ORF">GCM10011365_05770</name>
</gene>
<sequence length="395" mass="43623">MQNNQSFWKKITPFIIIVLVVIGLMFVMRLLRDEPQTQARQETGFLVETVQLEPQSLTIEVSTQGVLIPKRSISLVAEVSGRVVSVDDSFVVGGQFKQGDVLLQIETDDYQVAVARAEANLASARASLDLEQAKAEQAEKDWQSFGKKSKPSDLLLNIPQLKGAQAAVDAAKADLQKARRDLSKTTIRAPFAGAVLAKQVDIGQFVNVSGQLGRLAGSEVAEIRLPLTDRQLEQLKLTHSDRLPLPVNLSLVDGPKVGEAQLVRLEPEKDPQTLMTYGVVEVREPFDLGLRFNTFVQADIIGPTYDNVFAVPAEWLLPKQRLPLYRNDRLHIQSVTVIEQSDELDYISEGLSTEDQIITTPIQFPEQGMVLRRQSISADSPSATSENNSQADESP</sequence>
<dbReference type="SUPFAM" id="SSF111369">
    <property type="entry name" value="HlyD-like secretion proteins"/>
    <property type="match status" value="1"/>
</dbReference>
<evidence type="ECO:0000259" key="5">
    <source>
        <dbReference type="Pfam" id="PF25917"/>
    </source>
</evidence>
<dbReference type="RefSeq" id="WP_188364172.1">
    <property type="nucleotide sequence ID" value="NZ_BAABJF010000032.1"/>
</dbReference>
<keyword evidence="4" id="KW-1133">Transmembrane helix</keyword>
<dbReference type="GO" id="GO:0015562">
    <property type="term" value="F:efflux transmembrane transporter activity"/>
    <property type="evidence" value="ECO:0007669"/>
    <property type="project" value="TreeGrafter"/>
</dbReference>
<feature type="region of interest" description="Disordered" evidence="3">
    <location>
        <begin position="374"/>
        <end position="395"/>
    </location>
</feature>
<evidence type="ECO:0000256" key="1">
    <source>
        <dbReference type="ARBA" id="ARBA00009477"/>
    </source>
</evidence>
<dbReference type="Gene3D" id="2.40.50.100">
    <property type="match status" value="1"/>
</dbReference>
<evidence type="ECO:0000256" key="4">
    <source>
        <dbReference type="SAM" id="Phobius"/>
    </source>
</evidence>
<feature type="coiled-coil region" evidence="2">
    <location>
        <begin position="114"/>
        <end position="188"/>
    </location>
</feature>
<keyword evidence="4" id="KW-0472">Membrane</keyword>
<keyword evidence="7" id="KW-1185">Reference proteome</keyword>
<name>A0A917CJ96_9GAMM</name>
<feature type="transmembrane region" description="Helical" evidence="4">
    <location>
        <begin position="12"/>
        <end position="31"/>
    </location>
</feature>
<comment type="similarity">
    <text evidence="1">Belongs to the membrane fusion protein (MFP) (TC 8.A.1) family.</text>
</comment>
<dbReference type="NCBIfam" id="TIGR01730">
    <property type="entry name" value="RND_mfp"/>
    <property type="match status" value="1"/>
</dbReference>
<dbReference type="Gene3D" id="2.40.30.170">
    <property type="match status" value="1"/>
</dbReference>
<feature type="domain" description="Multidrug resistance protein MdtA-like barrel-sandwich hybrid" evidence="5">
    <location>
        <begin position="73"/>
        <end position="208"/>
    </location>
</feature>
<evidence type="ECO:0000256" key="2">
    <source>
        <dbReference type="SAM" id="Coils"/>
    </source>
</evidence>
<keyword evidence="2" id="KW-0175">Coiled coil</keyword>
<evidence type="ECO:0000313" key="6">
    <source>
        <dbReference type="EMBL" id="GGF87558.1"/>
    </source>
</evidence>
<reference evidence="6" key="2">
    <citation type="submission" date="2020-09" db="EMBL/GenBank/DDBJ databases">
        <authorList>
            <person name="Sun Q."/>
            <person name="Zhou Y."/>
        </authorList>
    </citation>
    <scope>NUCLEOTIDE SEQUENCE</scope>
    <source>
        <strain evidence="6">CGMCC 1.12181</strain>
    </source>
</reference>
<dbReference type="Proteomes" id="UP000605253">
    <property type="component" value="Unassembled WGS sequence"/>
</dbReference>
<protein>
    <submittedName>
        <fullName evidence="6">RND superfamily efflux pump MFP component</fullName>
    </submittedName>
</protein>
<organism evidence="6 7">
    <name type="scientific">Marinicella pacifica</name>
    <dbReference type="NCBI Taxonomy" id="1171543"/>
    <lineage>
        <taxon>Bacteria</taxon>
        <taxon>Pseudomonadati</taxon>
        <taxon>Pseudomonadota</taxon>
        <taxon>Gammaproteobacteria</taxon>
        <taxon>Lysobacterales</taxon>
        <taxon>Marinicellaceae</taxon>
        <taxon>Marinicella</taxon>
    </lineage>
</organism>
<dbReference type="EMBL" id="BMEO01000002">
    <property type="protein sequence ID" value="GGF87558.1"/>
    <property type="molecule type" value="Genomic_DNA"/>
</dbReference>
<evidence type="ECO:0000256" key="3">
    <source>
        <dbReference type="SAM" id="MobiDB-lite"/>
    </source>
</evidence>